<dbReference type="Proteomes" id="UP000708148">
    <property type="component" value="Unassembled WGS sequence"/>
</dbReference>
<keyword evidence="3" id="KW-1185">Reference proteome</keyword>
<reference evidence="2" key="1">
    <citation type="submission" date="2020-12" db="EMBL/GenBank/DDBJ databases">
        <authorList>
            <person name="Iha C."/>
        </authorList>
    </citation>
    <scope>NUCLEOTIDE SEQUENCE</scope>
</reference>
<name>A0A8S1IX22_9CHLO</name>
<feature type="compositionally biased region" description="Basic and acidic residues" evidence="1">
    <location>
        <begin position="94"/>
        <end position="109"/>
    </location>
</feature>
<organism evidence="2 3">
    <name type="scientific">Ostreobium quekettii</name>
    <dbReference type="NCBI Taxonomy" id="121088"/>
    <lineage>
        <taxon>Eukaryota</taxon>
        <taxon>Viridiplantae</taxon>
        <taxon>Chlorophyta</taxon>
        <taxon>core chlorophytes</taxon>
        <taxon>Ulvophyceae</taxon>
        <taxon>TCBD clade</taxon>
        <taxon>Bryopsidales</taxon>
        <taxon>Ostreobineae</taxon>
        <taxon>Ostreobiaceae</taxon>
        <taxon>Ostreobium</taxon>
    </lineage>
</organism>
<evidence type="ECO:0000313" key="2">
    <source>
        <dbReference type="EMBL" id="CAD7699643.1"/>
    </source>
</evidence>
<feature type="compositionally biased region" description="Gly residues" evidence="1">
    <location>
        <begin position="110"/>
        <end position="119"/>
    </location>
</feature>
<dbReference type="EMBL" id="CAJHUC010001080">
    <property type="protein sequence ID" value="CAD7699643.1"/>
    <property type="molecule type" value="Genomic_DNA"/>
</dbReference>
<feature type="region of interest" description="Disordered" evidence="1">
    <location>
        <begin position="55"/>
        <end position="177"/>
    </location>
</feature>
<evidence type="ECO:0000313" key="3">
    <source>
        <dbReference type="Proteomes" id="UP000708148"/>
    </source>
</evidence>
<protein>
    <submittedName>
        <fullName evidence="2">Uncharacterized protein</fullName>
    </submittedName>
</protein>
<feature type="compositionally biased region" description="Basic residues" evidence="1">
    <location>
        <begin position="130"/>
        <end position="142"/>
    </location>
</feature>
<proteinExistence type="predicted"/>
<comment type="caution">
    <text evidence="2">The sequence shown here is derived from an EMBL/GenBank/DDBJ whole genome shotgun (WGS) entry which is preliminary data.</text>
</comment>
<dbReference type="AlphaFoldDB" id="A0A8S1IX22"/>
<gene>
    <name evidence="2" type="ORF">OSTQU699_LOCUS5002</name>
</gene>
<accession>A0A8S1IX22</accession>
<sequence>MERLSTMACPLVLVLRLPPAGRVLEPVEGSEKDTLNSALALRLLSKYKEAAIRNAGPASPPLKRPHHESSVGDPSPGSPGTTPSWDVPNGGEVKPVDEAHEARSSEEGGRTGVAGGLAVGRGRLDVSGRRGMRGRGRGRGARALKGLGANHPLASAPAKGGPLVRPSAGRLRRSRQH</sequence>
<feature type="compositionally biased region" description="Low complexity" evidence="1">
    <location>
        <begin position="71"/>
        <end position="84"/>
    </location>
</feature>
<evidence type="ECO:0000256" key="1">
    <source>
        <dbReference type="SAM" id="MobiDB-lite"/>
    </source>
</evidence>